<dbReference type="SUPFAM" id="SSF56112">
    <property type="entry name" value="Protein kinase-like (PK-like)"/>
    <property type="match status" value="1"/>
</dbReference>
<feature type="domain" description="Protein kinase" evidence="2">
    <location>
        <begin position="1"/>
        <end position="237"/>
    </location>
</feature>
<dbReference type="PANTHER" id="PTHR23257:SF963">
    <property type="entry name" value="AT08303P"/>
    <property type="match status" value="1"/>
</dbReference>
<dbReference type="PROSITE" id="PS50011">
    <property type="entry name" value="PROTEIN_KINASE_DOM"/>
    <property type="match status" value="1"/>
</dbReference>
<dbReference type="EMBL" id="HBFC01019749">
    <property type="protein sequence ID" value="CAD8709139.1"/>
    <property type="molecule type" value="Transcribed_RNA"/>
</dbReference>
<dbReference type="InterPro" id="IPR008271">
    <property type="entry name" value="Ser/Thr_kinase_AS"/>
</dbReference>
<protein>
    <recommendedName>
        <fullName evidence="2">Protein kinase domain-containing protein</fullName>
    </recommendedName>
</protein>
<name>A0A7S0SJZ3_9CHLO</name>
<evidence type="ECO:0000256" key="1">
    <source>
        <dbReference type="SAM" id="MobiDB-lite"/>
    </source>
</evidence>
<sequence>MAYLHSKRFVHFDLKCDNVLTARRGAKLLCKVCDFGLSKQRRSQAPFVSGLTSHCGTLPWTAPELLSDPGRASEKVDIYSFSVLMWELWTGLYPYADMREQTIMYGVMLKGLRPDLPEEEESAPGRGEETSGSGAGGEEGGSAGRARAGASSESSATTTVAAAGDDVTGTSAGAGAGGAAAAAVAVAAVRGASRVVGRRQIPFPGPGWRELMVSAWEENPVTRPDFDEIVKQLEGMLRTMDAAQALNPEAVTPR</sequence>
<reference evidence="3" key="1">
    <citation type="submission" date="2021-01" db="EMBL/GenBank/DDBJ databases">
        <authorList>
            <person name="Corre E."/>
            <person name="Pelletier E."/>
            <person name="Niang G."/>
            <person name="Scheremetjew M."/>
            <person name="Finn R."/>
            <person name="Kale V."/>
            <person name="Holt S."/>
            <person name="Cochrane G."/>
            <person name="Meng A."/>
            <person name="Brown T."/>
            <person name="Cohen L."/>
        </authorList>
    </citation>
    <scope>NUCLEOTIDE SEQUENCE</scope>
    <source>
        <strain evidence="3">SL-175</strain>
    </source>
</reference>
<dbReference type="GO" id="GO:0004672">
    <property type="term" value="F:protein kinase activity"/>
    <property type="evidence" value="ECO:0007669"/>
    <property type="project" value="InterPro"/>
</dbReference>
<feature type="region of interest" description="Disordered" evidence="1">
    <location>
        <begin position="116"/>
        <end position="160"/>
    </location>
</feature>
<gene>
    <name evidence="3" type="ORF">MANT1106_LOCUS11822</name>
</gene>
<dbReference type="InterPro" id="IPR000719">
    <property type="entry name" value="Prot_kinase_dom"/>
</dbReference>
<dbReference type="InterPro" id="IPR011009">
    <property type="entry name" value="Kinase-like_dom_sf"/>
</dbReference>
<organism evidence="3">
    <name type="scientific">Mantoniella antarctica</name>
    <dbReference type="NCBI Taxonomy" id="81844"/>
    <lineage>
        <taxon>Eukaryota</taxon>
        <taxon>Viridiplantae</taxon>
        <taxon>Chlorophyta</taxon>
        <taxon>Mamiellophyceae</taxon>
        <taxon>Mamiellales</taxon>
        <taxon>Mamiellaceae</taxon>
        <taxon>Mantoniella</taxon>
    </lineage>
</organism>
<dbReference type="PROSITE" id="PS00108">
    <property type="entry name" value="PROTEIN_KINASE_ST"/>
    <property type="match status" value="1"/>
</dbReference>
<dbReference type="AlphaFoldDB" id="A0A7S0SJZ3"/>
<accession>A0A7S0SJZ3</accession>
<dbReference type="GO" id="GO:0005524">
    <property type="term" value="F:ATP binding"/>
    <property type="evidence" value="ECO:0007669"/>
    <property type="project" value="InterPro"/>
</dbReference>
<dbReference type="Pfam" id="PF00069">
    <property type="entry name" value="Pkinase"/>
    <property type="match status" value="1"/>
</dbReference>
<dbReference type="InterPro" id="IPR050167">
    <property type="entry name" value="Ser_Thr_protein_kinase"/>
</dbReference>
<dbReference type="GO" id="GO:0007165">
    <property type="term" value="P:signal transduction"/>
    <property type="evidence" value="ECO:0007669"/>
    <property type="project" value="TreeGrafter"/>
</dbReference>
<dbReference type="GO" id="GO:0005737">
    <property type="term" value="C:cytoplasm"/>
    <property type="evidence" value="ECO:0007669"/>
    <property type="project" value="TreeGrafter"/>
</dbReference>
<evidence type="ECO:0000313" key="3">
    <source>
        <dbReference type="EMBL" id="CAD8709139.1"/>
    </source>
</evidence>
<evidence type="ECO:0000259" key="2">
    <source>
        <dbReference type="PROSITE" id="PS50011"/>
    </source>
</evidence>
<feature type="compositionally biased region" description="Low complexity" evidence="1">
    <location>
        <begin position="144"/>
        <end position="160"/>
    </location>
</feature>
<dbReference type="PANTHER" id="PTHR23257">
    <property type="entry name" value="SERINE-THREONINE PROTEIN KINASE"/>
    <property type="match status" value="1"/>
</dbReference>
<dbReference type="SMART" id="SM00220">
    <property type="entry name" value="S_TKc"/>
    <property type="match status" value="1"/>
</dbReference>
<dbReference type="Gene3D" id="1.10.510.10">
    <property type="entry name" value="Transferase(Phosphotransferase) domain 1"/>
    <property type="match status" value="1"/>
</dbReference>
<feature type="compositionally biased region" description="Gly residues" evidence="1">
    <location>
        <begin position="133"/>
        <end position="143"/>
    </location>
</feature>
<proteinExistence type="predicted"/>